<evidence type="ECO:0000256" key="4">
    <source>
        <dbReference type="ARBA" id="ARBA00023110"/>
    </source>
</evidence>
<keyword evidence="7" id="KW-0694">RNA-binding</keyword>
<reference evidence="10" key="1">
    <citation type="submission" date="2018-07" db="EMBL/GenBank/DDBJ databases">
        <authorList>
            <person name="Quirk P.G."/>
            <person name="Krulwich T.A."/>
        </authorList>
    </citation>
    <scope>NUCLEOTIDE SEQUENCE</scope>
    <source>
        <strain evidence="10">Anand</strain>
    </source>
</reference>
<dbReference type="Gene3D" id="3.30.70.330">
    <property type="match status" value="1"/>
</dbReference>
<dbReference type="EC" id="5.2.1.8" evidence="3"/>
<accession>A0A3B0MTC8</accession>
<dbReference type="InterPro" id="IPR035979">
    <property type="entry name" value="RBD_domain_sf"/>
</dbReference>
<feature type="domain" description="RRM" evidence="8">
    <location>
        <begin position="53"/>
        <end position="124"/>
    </location>
</feature>
<dbReference type="InterPro" id="IPR000504">
    <property type="entry name" value="RRM_dom"/>
</dbReference>
<dbReference type="SMART" id="SM00360">
    <property type="entry name" value="RRM"/>
    <property type="match status" value="1"/>
</dbReference>
<evidence type="ECO:0000256" key="1">
    <source>
        <dbReference type="ARBA" id="ARBA00000971"/>
    </source>
</evidence>
<name>A0A3B0MTC8_THEAN</name>
<keyword evidence="5" id="KW-0413">Isomerase</keyword>
<evidence type="ECO:0000313" key="10">
    <source>
        <dbReference type="EMBL" id="SVP93477.1"/>
    </source>
</evidence>
<sequence length="164" mass="18788">METQGEISPTEKEALAKEFRDLEEIRTREAKSRAVVLEILGDIPDADITPPKNVLFVCKLNPVTEEKDLKIIFSRFGNVRSCDIIKDYVTGDSLQYGFIEFETEESCNEAYFKMQNVLIDDRRLVSHEFILLESTLTSASQYLVIGNVSTIENYLRERNVTILT</sequence>
<evidence type="ECO:0000256" key="2">
    <source>
        <dbReference type="ARBA" id="ARBA00004123"/>
    </source>
</evidence>
<dbReference type="GO" id="GO:0005634">
    <property type="term" value="C:nucleus"/>
    <property type="evidence" value="ECO:0007669"/>
    <property type="project" value="UniProtKB-SubCell"/>
</dbReference>
<dbReference type="PROSITE" id="PS50102">
    <property type="entry name" value="RRM"/>
    <property type="match status" value="1"/>
</dbReference>
<organism evidence="10">
    <name type="scientific">Theileria annulata</name>
    <dbReference type="NCBI Taxonomy" id="5874"/>
    <lineage>
        <taxon>Eukaryota</taxon>
        <taxon>Sar</taxon>
        <taxon>Alveolata</taxon>
        <taxon>Apicomplexa</taxon>
        <taxon>Aconoidasida</taxon>
        <taxon>Piroplasmida</taxon>
        <taxon>Theileriidae</taxon>
        <taxon>Theileria</taxon>
    </lineage>
</organism>
<evidence type="ECO:0000256" key="7">
    <source>
        <dbReference type="PROSITE-ProRule" id="PRU00176"/>
    </source>
</evidence>
<dbReference type="PANTHER" id="PTHR45843">
    <property type="entry name" value="PEPTIDYL-PROLYL CIS-TRANS ISOMERASE-LIKE 4"/>
    <property type="match status" value="1"/>
</dbReference>
<dbReference type="GO" id="GO:0003755">
    <property type="term" value="F:peptidyl-prolyl cis-trans isomerase activity"/>
    <property type="evidence" value="ECO:0007669"/>
    <property type="project" value="UniProtKB-KW"/>
</dbReference>
<dbReference type="InterPro" id="IPR035542">
    <property type="entry name" value="CRIP"/>
</dbReference>
<comment type="subcellular location">
    <subcellularLocation>
        <location evidence="2">Nucleus</location>
    </subcellularLocation>
</comment>
<dbReference type="CDD" id="cd12235">
    <property type="entry name" value="RRM_PPIL4"/>
    <property type="match status" value="1"/>
</dbReference>
<comment type="catalytic activity">
    <reaction evidence="1">
        <text>[protein]-peptidylproline (omega=180) = [protein]-peptidylproline (omega=0)</text>
        <dbReference type="Rhea" id="RHEA:16237"/>
        <dbReference type="Rhea" id="RHEA-COMP:10747"/>
        <dbReference type="Rhea" id="RHEA-COMP:10748"/>
        <dbReference type="ChEBI" id="CHEBI:83833"/>
        <dbReference type="ChEBI" id="CHEBI:83834"/>
        <dbReference type="EC" id="5.2.1.8"/>
    </reaction>
</comment>
<protein>
    <recommendedName>
        <fullName evidence="3">peptidylprolyl isomerase</fullName>
        <ecNumber evidence="3">5.2.1.8</ecNumber>
    </recommendedName>
</protein>
<evidence type="ECO:0000256" key="6">
    <source>
        <dbReference type="ARBA" id="ARBA00023242"/>
    </source>
</evidence>
<dbReference type="InterPro" id="IPR012677">
    <property type="entry name" value="Nucleotide-bd_a/b_plait_sf"/>
</dbReference>
<dbReference type="EMBL" id="UIVT01000003">
    <property type="protein sequence ID" value="SVP93477.1"/>
    <property type="molecule type" value="Genomic_DNA"/>
</dbReference>
<dbReference type="PANTHER" id="PTHR45843:SF1">
    <property type="entry name" value="PEPTIDYL-PROLYL CIS-TRANS ISOMERASE-LIKE 4"/>
    <property type="match status" value="1"/>
</dbReference>
<proteinExistence type="predicted"/>
<dbReference type="AlphaFoldDB" id="A0A3B0MTC8"/>
<evidence type="ECO:0000259" key="8">
    <source>
        <dbReference type="PROSITE" id="PS50102"/>
    </source>
</evidence>
<evidence type="ECO:0000313" key="9">
    <source>
        <dbReference type="EMBL" id="SVP92672.1"/>
    </source>
</evidence>
<keyword evidence="6" id="KW-0539">Nucleus</keyword>
<evidence type="ECO:0000256" key="5">
    <source>
        <dbReference type="ARBA" id="ARBA00023235"/>
    </source>
</evidence>
<evidence type="ECO:0000256" key="3">
    <source>
        <dbReference type="ARBA" id="ARBA00013194"/>
    </source>
</evidence>
<gene>
    <name evidence="10" type="ORF">TAT_000247000</name>
    <name evidence="9" type="ORF">TAV_000247000</name>
</gene>
<dbReference type="GO" id="GO:0003723">
    <property type="term" value="F:RNA binding"/>
    <property type="evidence" value="ECO:0007669"/>
    <property type="project" value="UniProtKB-UniRule"/>
</dbReference>
<dbReference type="Pfam" id="PF00076">
    <property type="entry name" value="RRM_1"/>
    <property type="match status" value="1"/>
</dbReference>
<dbReference type="EMBL" id="UIVS01000003">
    <property type="protein sequence ID" value="SVP92672.1"/>
    <property type="molecule type" value="Genomic_DNA"/>
</dbReference>
<dbReference type="VEuPathDB" id="PiroplasmaDB:TA03990"/>
<keyword evidence="4" id="KW-0697">Rotamase</keyword>
<dbReference type="SUPFAM" id="SSF54928">
    <property type="entry name" value="RNA-binding domain, RBD"/>
    <property type="match status" value="1"/>
</dbReference>